<keyword evidence="3" id="KW-0808">Transferase</keyword>
<dbReference type="GO" id="GO:0005856">
    <property type="term" value="C:cytoskeleton"/>
    <property type="evidence" value="ECO:0007669"/>
    <property type="project" value="TreeGrafter"/>
</dbReference>
<feature type="compositionally biased region" description="Polar residues" evidence="8">
    <location>
        <begin position="452"/>
        <end position="468"/>
    </location>
</feature>
<dbReference type="GO" id="GO:0005737">
    <property type="term" value="C:cytoplasm"/>
    <property type="evidence" value="ECO:0007669"/>
    <property type="project" value="TreeGrafter"/>
</dbReference>
<dbReference type="SUPFAM" id="SSF56112">
    <property type="entry name" value="Protein kinase-like (PK-like)"/>
    <property type="match status" value="1"/>
</dbReference>
<evidence type="ECO:0000256" key="4">
    <source>
        <dbReference type="ARBA" id="ARBA00022741"/>
    </source>
</evidence>
<feature type="region of interest" description="Disordered" evidence="8">
    <location>
        <begin position="581"/>
        <end position="602"/>
    </location>
</feature>
<dbReference type="SMART" id="SM00220">
    <property type="entry name" value="S_TKc"/>
    <property type="match status" value="1"/>
</dbReference>
<dbReference type="InterPro" id="IPR050494">
    <property type="entry name" value="Ser_Thr_dual-spec_kinase"/>
</dbReference>
<organism evidence="10 11">
    <name type="scientific">Yarrowia lipolytica</name>
    <name type="common">Candida lipolytica</name>
    <dbReference type="NCBI Taxonomy" id="4952"/>
    <lineage>
        <taxon>Eukaryota</taxon>
        <taxon>Fungi</taxon>
        <taxon>Dikarya</taxon>
        <taxon>Ascomycota</taxon>
        <taxon>Saccharomycotina</taxon>
        <taxon>Dipodascomycetes</taxon>
        <taxon>Dipodascales</taxon>
        <taxon>Dipodascales incertae sedis</taxon>
        <taxon>Yarrowia</taxon>
    </lineage>
</organism>
<gene>
    <name evidence="10" type="ORF">YALI1_D05139g</name>
</gene>
<feature type="compositionally biased region" description="Low complexity" evidence="8">
    <location>
        <begin position="670"/>
        <end position="691"/>
    </location>
</feature>
<dbReference type="eggNOG" id="KOG0667">
    <property type="taxonomic scope" value="Eukaryota"/>
</dbReference>
<feature type="compositionally biased region" description="Basic and acidic residues" evidence="8">
    <location>
        <begin position="182"/>
        <end position="202"/>
    </location>
</feature>
<evidence type="ECO:0000259" key="9">
    <source>
        <dbReference type="PROSITE" id="PS50011"/>
    </source>
</evidence>
<proteinExistence type="inferred from homology"/>
<feature type="compositionally biased region" description="Basic residues" evidence="8">
    <location>
        <begin position="30"/>
        <end position="40"/>
    </location>
</feature>
<sequence>MSMSMAELSNMDLTDASLFQCDDPDTPKGSIRRQRSRKSLIPRTPSFHSLIVDQEEGQTSLNQGTQHTAQPTSTTQPTTQHTQHTQHTTQMSLPHQHSPLGMKKSPSGIIATPPIPTNNSDHATPSYIPQSISSRSLKSILGSTAPTSNTSNNQNLNPLAEKISTYKPKQKLRSVSSGSALKPRDSRELREAQLEHERRKTGGLDLAESSKRTPLASLTTKKPRTTVPMSVDPLSGRLKRVSDVERHRRTASVDKGEEKRVSTSSSHRLSTAERANARSEREREREQERERVRLEREQERERVRQERARERAATERAAERVSERASERGAERATERTASDRVASDRASSVRTTTTSDRSERITSTRRTQGGATKTIPIQVPSHTRQRSVDRIERAEKETRTSALASALQQRSKPTASASAGAVGVATSTSAAPIGATSTASVATSTSTTATGNAPISSRTSNVHSTASAPVHMSATARRSTSHTPLTGPLQTRPKPATEKRFMSHGNEKTKLAPLHIKPLGGGQAQNLVSGPYKYPRVGPGAPGQGATAAGSPIRPEHRSHSGSPVTNVPGHVSGMSGHMAHPGSAMSGHVSGHVSQSGGTMTHPGSAMSGNVPGNAMGHVGHVSGHANSGPGNPLGMSMNMGSNTSLNSLHSVHSVHSMHSMHPPPSMPGSHHGSPRHSPILSMSSSPMNSMPPPGMPPSMGPPRDSSHSPHHFFTPIPPPHRIGYSLPGSPVRPCPPVAASPDIDCSRSLNSAQSMKTGNRNIPSPSMAANVGASMGAPNLRGKSYKPMGDASNCSSPLATCFPTRHQVASPVFGVDTVAVAQEMKKLTISKHESPLESREKLQASMRTPSTVARLNGKCMTPSEAKARFPLVGFEKTEIASYKHVYYYYPFSNNHESHSSTTDDSEGNLRLAAGDHIAYRYQVIKLLGKGSFGVVAQCYDHKHGCHVAVKIVKNKKRFQQQAAVEANFVESLTAKDPDDMHHIVRYRDRVVFRGHLCIVTEMLFLNLYELIGFNKFRGFSLELVRHFAQQLLNSLAFLGSQNIVHCDLKPENILISDYTKGGIKLIDFGSSCLENEKVYTYIQSRFYRSPEVILGADYNKAIDMWSFGCIIAELYTGMPIFSGENEQDQLVSIMQVQGFPQLRFLSRCSRRRLFFDTMGRPRPSILVSPKGKTRVPNSTSLEHVLGNGTCPSFLSFLRACLQWDPEDRITAKKALKHEFIVGVGGTQKED</sequence>
<dbReference type="VEuPathDB" id="FungiDB:YALI0_D04114g"/>
<dbReference type="Pfam" id="PF00069">
    <property type="entry name" value="Pkinase"/>
    <property type="match status" value="1"/>
</dbReference>
<dbReference type="GO" id="GO:0004674">
    <property type="term" value="F:protein serine/threonine kinase activity"/>
    <property type="evidence" value="ECO:0007669"/>
    <property type="project" value="UniProtKB-KW"/>
</dbReference>
<keyword evidence="6 7" id="KW-0067">ATP-binding</keyword>
<accession>A0A1D8ND59</accession>
<keyword evidence="4 7" id="KW-0547">Nucleotide-binding</keyword>
<feature type="compositionally biased region" description="Low complexity" evidence="8">
    <location>
        <begin position="415"/>
        <end position="451"/>
    </location>
</feature>
<dbReference type="InterPro" id="IPR008271">
    <property type="entry name" value="Ser/Thr_kinase_AS"/>
</dbReference>
<name>A0A1D8ND59_YARLL</name>
<comment type="similarity">
    <text evidence="1">Belongs to the protein kinase superfamily. CMGC Ser/Thr protein kinase family. MNB/DYRK subfamily.</text>
</comment>
<feature type="region of interest" description="Disordered" evidence="8">
    <location>
        <begin position="163"/>
        <end position="497"/>
    </location>
</feature>
<dbReference type="VEuPathDB" id="FungiDB:YALI1_D05139g"/>
<dbReference type="PANTHER" id="PTHR24058:SF22">
    <property type="entry name" value="DUAL SPECIFICITY TYROSINE-PHOSPHORYLATION-REGULATED KINASE 4"/>
    <property type="match status" value="1"/>
</dbReference>
<evidence type="ECO:0000313" key="11">
    <source>
        <dbReference type="Proteomes" id="UP000182444"/>
    </source>
</evidence>
<dbReference type="PROSITE" id="PS50011">
    <property type="entry name" value="PROTEIN_KINASE_DOM"/>
    <property type="match status" value="1"/>
</dbReference>
<feature type="compositionally biased region" description="Polar residues" evidence="8">
    <location>
        <begin position="117"/>
        <end position="129"/>
    </location>
</feature>
<feature type="domain" description="Protein kinase" evidence="9">
    <location>
        <begin position="924"/>
        <end position="1223"/>
    </location>
</feature>
<keyword evidence="5" id="KW-0418">Kinase</keyword>
<feature type="region of interest" description="Disordered" evidence="8">
    <location>
        <begin position="658"/>
        <end position="711"/>
    </location>
</feature>
<feature type="compositionally biased region" description="Basic and acidic residues" evidence="8">
    <location>
        <begin position="387"/>
        <end position="400"/>
    </location>
</feature>
<feature type="region of interest" description="Disordered" evidence="8">
    <location>
        <begin position="17"/>
        <end position="129"/>
    </location>
</feature>
<evidence type="ECO:0000313" key="10">
    <source>
        <dbReference type="EMBL" id="AOW03556.1"/>
    </source>
</evidence>
<feature type="compositionally biased region" description="Low complexity" evidence="8">
    <location>
        <begin position="588"/>
        <end position="600"/>
    </location>
</feature>
<protein>
    <recommendedName>
        <fullName evidence="9">Protein kinase domain-containing protein</fullName>
    </recommendedName>
</protein>
<dbReference type="OMA" id="RAHICER"/>
<dbReference type="KEGG" id="yli:2910625"/>
<dbReference type="Gene3D" id="3.30.200.20">
    <property type="entry name" value="Phosphorylase Kinase, domain 1"/>
    <property type="match status" value="1"/>
</dbReference>
<evidence type="ECO:0000256" key="1">
    <source>
        <dbReference type="ARBA" id="ARBA00008867"/>
    </source>
</evidence>
<feature type="compositionally biased region" description="Basic and acidic residues" evidence="8">
    <location>
        <begin position="275"/>
        <end position="344"/>
    </location>
</feature>
<dbReference type="RefSeq" id="XP_502390.3">
    <property type="nucleotide sequence ID" value="XM_502390.3"/>
</dbReference>
<feature type="compositionally biased region" description="Polar residues" evidence="8">
    <location>
        <begin position="401"/>
        <end position="414"/>
    </location>
</feature>
<feature type="compositionally biased region" description="Low complexity" evidence="8">
    <location>
        <begin position="345"/>
        <end position="356"/>
    </location>
</feature>
<feature type="compositionally biased region" description="Low complexity" evidence="8">
    <location>
        <begin position="65"/>
        <end position="90"/>
    </location>
</feature>
<dbReference type="InterPro" id="IPR000719">
    <property type="entry name" value="Prot_kinase_dom"/>
</dbReference>
<dbReference type="Gene3D" id="1.10.510.10">
    <property type="entry name" value="Transferase(Phosphotransferase) domain 1"/>
    <property type="match status" value="1"/>
</dbReference>
<evidence type="ECO:0000256" key="2">
    <source>
        <dbReference type="ARBA" id="ARBA00022527"/>
    </source>
</evidence>
<dbReference type="CDD" id="cd14210">
    <property type="entry name" value="PKc_DYRK"/>
    <property type="match status" value="1"/>
</dbReference>
<dbReference type="PROSITE" id="PS00107">
    <property type="entry name" value="PROTEIN_KINASE_ATP"/>
    <property type="match status" value="1"/>
</dbReference>
<evidence type="ECO:0000256" key="5">
    <source>
        <dbReference type="ARBA" id="ARBA00022777"/>
    </source>
</evidence>
<feature type="compositionally biased region" description="Pro residues" evidence="8">
    <location>
        <begin position="692"/>
        <end position="703"/>
    </location>
</feature>
<dbReference type="EMBL" id="CP017556">
    <property type="protein sequence ID" value="AOW03556.1"/>
    <property type="molecule type" value="Genomic_DNA"/>
</dbReference>
<evidence type="ECO:0000256" key="7">
    <source>
        <dbReference type="PROSITE-ProRule" id="PRU10141"/>
    </source>
</evidence>
<dbReference type="AlphaFoldDB" id="A0A1D8ND59"/>
<evidence type="ECO:0000256" key="8">
    <source>
        <dbReference type="SAM" id="MobiDB-lite"/>
    </source>
</evidence>
<dbReference type="PROSITE" id="PS00108">
    <property type="entry name" value="PROTEIN_KINASE_ST"/>
    <property type="match status" value="1"/>
</dbReference>
<dbReference type="InterPro" id="IPR011009">
    <property type="entry name" value="Kinase-like_dom_sf"/>
</dbReference>
<evidence type="ECO:0000256" key="3">
    <source>
        <dbReference type="ARBA" id="ARBA00022679"/>
    </source>
</evidence>
<dbReference type="PANTHER" id="PTHR24058">
    <property type="entry name" value="DUAL SPECIFICITY PROTEIN KINASE"/>
    <property type="match status" value="1"/>
</dbReference>
<evidence type="ECO:0000256" key="6">
    <source>
        <dbReference type="ARBA" id="ARBA00022840"/>
    </source>
</evidence>
<dbReference type="InterPro" id="IPR017441">
    <property type="entry name" value="Protein_kinase_ATP_BS"/>
</dbReference>
<dbReference type="GO" id="GO:0005524">
    <property type="term" value="F:ATP binding"/>
    <property type="evidence" value="ECO:0007669"/>
    <property type="project" value="UniProtKB-UniRule"/>
</dbReference>
<feature type="binding site" evidence="7">
    <location>
        <position position="953"/>
    </location>
    <ligand>
        <name>ATP</name>
        <dbReference type="ChEBI" id="CHEBI:30616"/>
    </ligand>
</feature>
<dbReference type="Proteomes" id="UP000182444">
    <property type="component" value="Chromosome 1D"/>
</dbReference>
<keyword evidence="2" id="KW-0723">Serine/threonine-protein kinase</keyword>
<dbReference type="GeneID" id="2910625"/>
<reference evidence="10 11" key="1">
    <citation type="journal article" date="2016" name="PLoS ONE">
        <title>Sequence Assembly of Yarrowia lipolytica Strain W29/CLIB89 Shows Transposable Element Diversity.</title>
        <authorList>
            <person name="Magnan C."/>
            <person name="Yu J."/>
            <person name="Chang I."/>
            <person name="Jahn E."/>
            <person name="Kanomata Y."/>
            <person name="Wu J."/>
            <person name="Zeller M."/>
            <person name="Oakes M."/>
            <person name="Baldi P."/>
            <person name="Sandmeyer S."/>
        </authorList>
    </citation>
    <scope>NUCLEOTIDE SEQUENCE [LARGE SCALE GENOMIC DNA]</scope>
    <source>
        <strain evidence="11">CLIB89(W29)</strain>
    </source>
</reference>
<feature type="compositionally biased region" description="Basic and acidic residues" evidence="8">
    <location>
        <begin position="240"/>
        <end position="261"/>
    </location>
</feature>
<feature type="region of interest" description="Disordered" evidence="8">
    <location>
        <begin position="539"/>
        <end position="565"/>
    </location>
</feature>